<dbReference type="Gene3D" id="3.30.420.40">
    <property type="match status" value="2"/>
</dbReference>
<dbReference type="SUPFAM" id="SSF53067">
    <property type="entry name" value="Actin-like ATPase domain"/>
    <property type="match status" value="2"/>
</dbReference>
<reference evidence="3" key="1">
    <citation type="submission" date="2019-08" db="EMBL/GenBank/DDBJ databases">
        <authorList>
            <person name="Kucharzyk K."/>
            <person name="Murdoch R.W."/>
            <person name="Higgins S."/>
            <person name="Loffler F."/>
        </authorList>
    </citation>
    <scope>NUCLEOTIDE SEQUENCE</scope>
</reference>
<dbReference type="AlphaFoldDB" id="A0A644VKD8"/>
<sequence length="300" mass="33431">MSQIVSLEVGNITTSVMVEDIEYTFETRIVGAEDHHLLDDENEIFTVGNETFVVEMGTFENNLYKYEKKNFVNIMNYALGKVAKSGNVKVITSIPAKQYNSFKDEMKNVMMANNKVNVTVNGEEKNITIEEVGVLPEGYSIYKTTPKELLVKGAKTIIIDIGGGTTELIFIDENGKFVNGDSISEGLLILFDKIQADIQSKSKKLLSIEDVRKYVDGELAVIGLDEYNFTSIVDKFSLNLLNQIRGKASDIDQCNVIIAGGGAKILQKEFKKDLKQALFNTDVRSLCKSNLKVANAKWKK</sequence>
<dbReference type="InterPro" id="IPR049067">
    <property type="entry name" value="MreB-like_C"/>
</dbReference>
<dbReference type="Pfam" id="PF21522">
    <property type="entry name" value="MreB-like_C"/>
    <property type="match status" value="1"/>
</dbReference>
<protein>
    <submittedName>
        <fullName evidence="3">Uncharacterized protein</fullName>
    </submittedName>
</protein>
<evidence type="ECO:0000259" key="2">
    <source>
        <dbReference type="Pfam" id="PF21522"/>
    </source>
</evidence>
<organism evidence="3">
    <name type="scientific">bioreactor metagenome</name>
    <dbReference type="NCBI Taxonomy" id="1076179"/>
    <lineage>
        <taxon>unclassified sequences</taxon>
        <taxon>metagenomes</taxon>
        <taxon>ecological metagenomes</taxon>
    </lineage>
</organism>
<dbReference type="Pfam" id="PF17989">
    <property type="entry name" value="ALP_N"/>
    <property type="match status" value="1"/>
</dbReference>
<feature type="domain" description="Actin-like protein N-terminal" evidence="1">
    <location>
        <begin position="13"/>
        <end position="139"/>
    </location>
</feature>
<dbReference type="InterPro" id="IPR043129">
    <property type="entry name" value="ATPase_NBD"/>
</dbReference>
<dbReference type="EMBL" id="VSSQ01000336">
    <property type="protein sequence ID" value="MPL91660.1"/>
    <property type="molecule type" value="Genomic_DNA"/>
</dbReference>
<feature type="domain" description="Actin homologue MreB-like C-terminal" evidence="2">
    <location>
        <begin position="158"/>
        <end position="271"/>
    </location>
</feature>
<dbReference type="CDD" id="cd10227">
    <property type="entry name" value="ASKHA_NBD_ParM-like"/>
    <property type="match status" value="1"/>
</dbReference>
<gene>
    <name evidence="3" type="ORF">SDC9_37736</name>
</gene>
<proteinExistence type="predicted"/>
<dbReference type="InterPro" id="IPR040607">
    <property type="entry name" value="ALP_N"/>
</dbReference>
<evidence type="ECO:0000313" key="3">
    <source>
        <dbReference type="EMBL" id="MPL91660.1"/>
    </source>
</evidence>
<comment type="caution">
    <text evidence="3">The sequence shown here is derived from an EMBL/GenBank/DDBJ whole genome shotgun (WGS) entry which is preliminary data.</text>
</comment>
<accession>A0A644VKD8</accession>
<name>A0A644VKD8_9ZZZZ</name>
<evidence type="ECO:0000259" key="1">
    <source>
        <dbReference type="Pfam" id="PF17989"/>
    </source>
</evidence>